<evidence type="ECO:0000313" key="2">
    <source>
        <dbReference type="Proteomes" id="UP000733744"/>
    </source>
</evidence>
<accession>A0ABY3CL84</accession>
<dbReference type="SUPFAM" id="SSF64182">
    <property type="entry name" value="DHH phosphoesterases"/>
    <property type="match status" value="1"/>
</dbReference>
<comment type="caution">
    <text evidence="1">The sequence shown here is derived from an EMBL/GenBank/DDBJ whole genome shotgun (WGS) entry which is preliminary data.</text>
</comment>
<keyword evidence="2" id="KW-1185">Reference proteome</keyword>
<dbReference type="EMBL" id="RYFG02000010">
    <property type="protein sequence ID" value="TRX02691.1"/>
    <property type="molecule type" value="Genomic_DNA"/>
</dbReference>
<gene>
    <name evidence="1" type="ORF">EKO24_002555</name>
</gene>
<dbReference type="PANTHER" id="PTHR46922">
    <property type="entry name" value="DHHA1 DOMAIN PROTEIN"/>
    <property type="match status" value="1"/>
</dbReference>
<reference evidence="1 2" key="1">
    <citation type="journal article" date="2019" name="Antonie Van Leeuwenhoek">
        <title>Description of 'Ca. Methylobacter oryzae' KRF1, a novel species from the environmentally important Methylobacter clade 2.</title>
        <authorList>
            <person name="Khatri K."/>
            <person name="Mohite J.A."/>
            <person name="Pandit P.S."/>
            <person name="Bahulikar R."/>
            <person name="Rahalkar M.C."/>
        </authorList>
    </citation>
    <scope>NUCLEOTIDE SEQUENCE [LARGE SCALE GENOMIC DNA]</scope>
    <source>
        <strain evidence="1 2">KRF1</strain>
    </source>
</reference>
<protein>
    <submittedName>
        <fullName evidence="1">DHH family phosphoesterase</fullName>
    </submittedName>
</protein>
<name>A0ABY3CL84_9GAMM</name>
<evidence type="ECO:0000313" key="1">
    <source>
        <dbReference type="EMBL" id="TRX02691.1"/>
    </source>
</evidence>
<dbReference type="Gene3D" id="3.10.310.30">
    <property type="match status" value="1"/>
</dbReference>
<proteinExistence type="predicted"/>
<organism evidence="1 2">
    <name type="scientific">Candidatus Methylobacter oryzae</name>
    <dbReference type="NCBI Taxonomy" id="2497749"/>
    <lineage>
        <taxon>Bacteria</taxon>
        <taxon>Pseudomonadati</taxon>
        <taxon>Pseudomonadota</taxon>
        <taxon>Gammaproteobacteria</taxon>
        <taxon>Methylococcales</taxon>
        <taxon>Methylococcaceae</taxon>
        <taxon>Methylobacter</taxon>
    </lineage>
</organism>
<sequence>MLETHEILVIYHADCLDGLGAAWSAFCKLGNQVRYIPARYGDDLPDFEPGAILYILDYSYPPQLLVNASAKAGRIILIDHHMTAMEQCDSFFKTQPLPKNLSMNFDLSRSGCVLAWQYFFHDLKPPKILLHIEDRDLWRFKLEGTREITTALYERMAIPFAEIGSLDLTELLAIGRIQVEQFSGIVLRLAKSAHSVSVAGRIGLAVNAPSLFASDLGHVLAEKSGTFGMTYQYDGRKQKWTFSLRSIGDYDVGHLALSFGGGGHRNAAGFVLDDNPFFNALGK</sequence>
<dbReference type="PANTHER" id="PTHR46922:SF4">
    <property type="entry name" value="DHHA1 DOMAIN PROTEIN"/>
    <property type="match status" value="1"/>
</dbReference>
<dbReference type="Proteomes" id="UP000733744">
    <property type="component" value="Unassembled WGS sequence"/>
</dbReference>
<dbReference type="InterPro" id="IPR038763">
    <property type="entry name" value="DHH_sf"/>
</dbReference>